<keyword evidence="1" id="KW-1133">Transmembrane helix</keyword>
<gene>
    <name evidence="2" type="ORF">CVD27_20170</name>
</gene>
<dbReference type="AlphaFoldDB" id="A0A2N5HAC5"/>
<protein>
    <submittedName>
        <fullName evidence="2">Uncharacterized protein</fullName>
    </submittedName>
</protein>
<dbReference type="EMBL" id="PGVE01000072">
    <property type="protein sequence ID" value="PLS02469.1"/>
    <property type="molecule type" value="Genomic_DNA"/>
</dbReference>
<accession>A0A2N5HAC5</accession>
<organism evidence="2 3">
    <name type="scientific">Neobacillus cucumis</name>
    <dbReference type="NCBI Taxonomy" id="1740721"/>
    <lineage>
        <taxon>Bacteria</taxon>
        <taxon>Bacillati</taxon>
        <taxon>Bacillota</taxon>
        <taxon>Bacilli</taxon>
        <taxon>Bacillales</taxon>
        <taxon>Bacillaceae</taxon>
        <taxon>Neobacillus</taxon>
    </lineage>
</organism>
<proteinExistence type="predicted"/>
<keyword evidence="1" id="KW-0472">Membrane</keyword>
<reference evidence="2 3" key="1">
    <citation type="submission" date="2017-11" db="EMBL/GenBank/DDBJ databases">
        <title>Comparitive Functional Genomics of Dry Heat Resistant strains isolated from the Viking Spacecraft.</title>
        <authorList>
            <person name="Seuylemezian A."/>
            <person name="Cooper K."/>
            <person name="Vaishampayan P."/>
        </authorList>
    </citation>
    <scope>NUCLEOTIDE SEQUENCE [LARGE SCALE GENOMIC DNA]</scope>
    <source>
        <strain evidence="2 3">V32-6</strain>
    </source>
</reference>
<comment type="caution">
    <text evidence="2">The sequence shown here is derived from an EMBL/GenBank/DDBJ whole genome shotgun (WGS) entry which is preliminary data.</text>
</comment>
<evidence type="ECO:0000313" key="2">
    <source>
        <dbReference type="EMBL" id="PLS02469.1"/>
    </source>
</evidence>
<keyword evidence="1" id="KW-0812">Transmembrane</keyword>
<keyword evidence="3" id="KW-1185">Reference proteome</keyword>
<sequence>MKWYIKLTILEVMAGVLFMLYELFTGHPWTMDGSPWTMNENFHLNLALGCFGGAGYTLIFGAVLGAIQQRNHSFKE</sequence>
<feature type="transmembrane region" description="Helical" evidence="1">
    <location>
        <begin position="44"/>
        <end position="67"/>
    </location>
</feature>
<dbReference type="RefSeq" id="WP_101649831.1">
    <property type="nucleotide sequence ID" value="NZ_PGVE01000072.1"/>
</dbReference>
<dbReference type="Proteomes" id="UP000234950">
    <property type="component" value="Unassembled WGS sequence"/>
</dbReference>
<name>A0A2N5HAC5_9BACI</name>
<dbReference type="OrthoDB" id="2901821at2"/>
<feature type="transmembrane region" description="Helical" evidence="1">
    <location>
        <begin position="7"/>
        <end position="24"/>
    </location>
</feature>
<evidence type="ECO:0000313" key="3">
    <source>
        <dbReference type="Proteomes" id="UP000234950"/>
    </source>
</evidence>
<evidence type="ECO:0000256" key="1">
    <source>
        <dbReference type="SAM" id="Phobius"/>
    </source>
</evidence>